<comment type="caution">
    <text evidence="7">The sequence shown here is derived from an EMBL/GenBank/DDBJ whole genome shotgun (WGS) entry which is preliminary data.</text>
</comment>
<comment type="function">
    <text evidence="3 5">This protein binds to the 23S rRNA, and is important in its secondary structure. It is located near the subunit interface in the base of the L7/L12 stalk, and near the tRNA binding site of the peptidyltransferase center.</text>
</comment>
<comment type="similarity">
    <text evidence="3 4">Belongs to the universal ribosomal protein uL6 family.</text>
</comment>
<reference evidence="7 8" key="1">
    <citation type="submission" date="2023-10" db="EMBL/GenBank/DDBJ databases">
        <title>Hymenobacter endophyticus sp. nov., an isolate from the leaf tissues of wheat.</title>
        <authorList>
            <person name="Dai Y."/>
        </authorList>
    </citation>
    <scope>NUCLEOTIDE SEQUENCE [LARGE SCALE GENOMIC DNA]</scope>
    <source>
        <strain evidence="7 8">ZK17L-C2</strain>
    </source>
</reference>
<dbReference type="NCBIfam" id="TIGR03654">
    <property type="entry name" value="L6_bact"/>
    <property type="match status" value="1"/>
</dbReference>
<dbReference type="HAMAP" id="MF_01365_B">
    <property type="entry name" value="Ribosomal_uL6_B"/>
    <property type="match status" value="1"/>
</dbReference>
<comment type="subunit">
    <text evidence="3">Part of the 50S ribosomal subunit.</text>
</comment>
<feature type="domain" description="Large ribosomal subunit protein uL6 alpha-beta" evidence="6">
    <location>
        <begin position="12"/>
        <end position="83"/>
    </location>
</feature>
<proteinExistence type="inferred from homology"/>
<dbReference type="PANTHER" id="PTHR11655">
    <property type="entry name" value="60S/50S RIBOSOMAL PROTEIN L6/L9"/>
    <property type="match status" value="1"/>
</dbReference>
<keyword evidence="1 3" id="KW-0689">Ribosomal protein</keyword>
<dbReference type="PRINTS" id="PR00059">
    <property type="entry name" value="RIBOSOMALL6"/>
</dbReference>
<dbReference type="GO" id="GO:0005840">
    <property type="term" value="C:ribosome"/>
    <property type="evidence" value="ECO:0007669"/>
    <property type="project" value="UniProtKB-KW"/>
</dbReference>
<evidence type="ECO:0000259" key="6">
    <source>
        <dbReference type="Pfam" id="PF00347"/>
    </source>
</evidence>
<keyword evidence="2 3" id="KW-0687">Ribonucleoprotein</keyword>
<keyword evidence="8" id="KW-1185">Reference proteome</keyword>
<dbReference type="Proteomes" id="UP001250698">
    <property type="component" value="Unassembled WGS sequence"/>
</dbReference>
<feature type="domain" description="Large ribosomal subunit protein uL6 alpha-beta" evidence="6">
    <location>
        <begin position="91"/>
        <end position="168"/>
    </location>
</feature>
<evidence type="ECO:0000313" key="7">
    <source>
        <dbReference type="EMBL" id="MDU0369370.1"/>
    </source>
</evidence>
<dbReference type="InterPro" id="IPR019906">
    <property type="entry name" value="Ribosomal_uL6_bac-type"/>
</dbReference>
<dbReference type="RefSeq" id="WP_315996879.1">
    <property type="nucleotide sequence ID" value="NZ_JAWDJT010000002.1"/>
</dbReference>
<evidence type="ECO:0000313" key="8">
    <source>
        <dbReference type="Proteomes" id="UP001250698"/>
    </source>
</evidence>
<evidence type="ECO:0000256" key="4">
    <source>
        <dbReference type="RuleBase" id="RU003869"/>
    </source>
</evidence>
<dbReference type="Pfam" id="PF00347">
    <property type="entry name" value="Ribosomal_L6"/>
    <property type="match status" value="2"/>
</dbReference>
<dbReference type="PIRSF" id="PIRSF002162">
    <property type="entry name" value="Ribosomal_L6"/>
    <property type="match status" value="1"/>
</dbReference>
<evidence type="ECO:0000256" key="5">
    <source>
        <dbReference type="RuleBase" id="RU003870"/>
    </source>
</evidence>
<evidence type="ECO:0000256" key="3">
    <source>
        <dbReference type="HAMAP-Rule" id="MF_01365"/>
    </source>
</evidence>
<dbReference type="InterPro" id="IPR036789">
    <property type="entry name" value="Ribosomal_uL6-like_a/b-dom_sf"/>
</dbReference>
<keyword evidence="3 5" id="KW-0699">rRNA-binding</keyword>
<name>A0ABU3TDC7_9BACT</name>
<evidence type="ECO:0000256" key="1">
    <source>
        <dbReference type="ARBA" id="ARBA00022980"/>
    </source>
</evidence>
<protein>
    <recommendedName>
        <fullName evidence="3">Large ribosomal subunit protein uL6</fullName>
    </recommendedName>
</protein>
<keyword evidence="3 5" id="KW-0694">RNA-binding</keyword>
<dbReference type="InterPro" id="IPR020040">
    <property type="entry name" value="Ribosomal_uL6_a/b-dom"/>
</dbReference>
<organism evidence="7 8">
    <name type="scientific">Hymenobacter endophyticus</name>
    <dbReference type="NCBI Taxonomy" id="3076335"/>
    <lineage>
        <taxon>Bacteria</taxon>
        <taxon>Pseudomonadati</taxon>
        <taxon>Bacteroidota</taxon>
        <taxon>Cytophagia</taxon>
        <taxon>Cytophagales</taxon>
        <taxon>Hymenobacteraceae</taxon>
        <taxon>Hymenobacter</taxon>
    </lineage>
</organism>
<gene>
    <name evidence="3 7" type="primary">rplF</name>
    <name evidence="7" type="ORF">ROI90_03085</name>
</gene>
<dbReference type="SUPFAM" id="SSF56053">
    <property type="entry name" value="Ribosomal protein L6"/>
    <property type="match status" value="2"/>
</dbReference>
<sequence>MSRIGKLPISLPSNVQVEVSNENTVTVKGPKGTLTVPVDRDITVATEDGQLVVTRPTEQKRHKAMHGLYRSLLNNAVNGVSNGQEVKLELVGVGYKASMAGTTLELSLGYSHNIFLSLPKEVTATAVTEKGKNPIVTLTSIDKQLLGQVAAKIRSLRKVEPYKGKGVRFVGEQIRRKAGKTASK</sequence>
<evidence type="ECO:0000256" key="2">
    <source>
        <dbReference type="ARBA" id="ARBA00023274"/>
    </source>
</evidence>
<accession>A0ABU3TDC7</accession>
<dbReference type="Gene3D" id="3.90.930.12">
    <property type="entry name" value="Ribosomal protein L6, alpha-beta domain"/>
    <property type="match status" value="2"/>
</dbReference>
<dbReference type="EMBL" id="JAWDJT010000002">
    <property type="protein sequence ID" value="MDU0369370.1"/>
    <property type="molecule type" value="Genomic_DNA"/>
</dbReference>
<dbReference type="PANTHER" id="PTHR11655:SF14">
    <property type="entry name" value="LARGE RIBOSOMAL SUBUNIT PROTEIN UL6M"/>
    <property type="match status" value="1"/>
</dbReference>
<dbReference type="InterPro" id="IPR000702">
    <property type="entry name" value="Ribosomal_uL6-like"/>
</dbReference>